<protein>
    <submittedName>
        <fullName evidence="3">Phosphotransferase</fullName>
    </submittedName>
</protein>
<dbReference type="PANTHER" id="PTHR21064:SF6">
    <property type="entry name" value="AMINOGLYCOSIDE PHOSPHOTRANSFERASE DOMAIN-CONTAINING PROTEIN"/>
    <property type="match status" value="1"/>
</dbReference>
<comment type="similarity">
    <text evidence="1">Belongs to the pseudomonas-type ThrB family.</text>
</comment>
<dbReference type="InterPro" id="IPR002575">
    <property type="entry name" value="Aminoglycoside_PTrfase"/>
</dbReference>
<evidence type="ECO:0000313" key="4">
    <source>
        <dbReference type="Proteomes" id="UP000831786"/>
    </source>
</evidence>
<dbReference type="Gene3D" id="3.30.200.20">
    <property type="entry name" value="Phosphorylase Kinase, domain 1"/>
    <property type="match status" value="1"/>
</dbReference>
<evidence type="ECO:0000259" key="2">
    <source>
        <dbReference type="Pfam" id="PF01636"/>
    </source>
</evidence>
<dbReference type="RefSeq" id="WP_244726056.1">
    <property type="nucleotide sequence ID" value="NZ_CP095045.1"/>
</dbReference>
<dbReference type="EMBL" id="CP095045">
    <property type="protein sequence ID" value="UOQ55959.1"/>
    <property type="molecule type" value="Genomic_DNA"/>
</dbReference>
<feature type="domain" description="Aminoglycoside phosphotransferase" evidence="2">
    <location>
        <begin position="33"/>
        <end position="279"/>
    </location>
</feature>
<sequence length="336" mass="36294">MAPIDLPTAEALAREALAAYGLPAGTELALLKQRENVVFALTAGSDDYVLRVHRQGYHSDAELSCELDFVRALHGEGVAVPDFVPAADGRGFQVVGGARRAGPHQVDLQRRIANHGNFGDERTAVDGTAVLPPEDFRALGGLIASIHDATARSGYAMAVPRDDWDLEGLIGAQPAWGDPLRLAELAGADRETVVRAIARVREDLAAYGSPEHRFGPIHADLTPENVLRTADGLVLIDFDDFAAGWHLFDLATALYFYTPHPRAAEYRAALFAGYEAVRPLDDADRAAFPAMLLARGLTYLGWSADRRGEPTAEWHATTVLPHVVRLARDLIAKGTP</sequence>
<dbReference type="SUPFAM" id="SSF56112">
    <property type="entry name" value="Protein kinase-like (PK-like)"/>
    <property type="match status" value="1"/>
</dbReference>
<proteinExistence type="inferred from homology"/>
<dbReference type="InterPro" id="IPR011009">
    <property type="entry name" value="Kinase-like_dom_sf"/>
</dbReference>
<dbReference type="InterPro" id="IPR050249">
    <property type="entry name" value="Pseudomonas-type_ThrB"/>
</dbReference>
<evidence type="ECO:0000313" key="3">
    <source>
        <dbReference type="EMBL" id="UOQ55959.1"/>
    </source>
</evidence>
<gene>
    <name evidence="3" type="ORF">MUN78_09600</name>
</gene>
<keyword evidence="4" id="KW-1185">Reference proteome</keyword>
<accession>A0ABY4FH07</accession>
<name>A0ABY4FH07_9MICO</name>
<dbReference type="Proteomes" id="UP000831786">
    <property type="component" value="Chromosome"/>
</dbReference>
<dbReference type="Gene3D" id="3.90.1200.10">
    <property type="match status" value="1"/>
</dbReference>
<evidence type="ECO:0000256" key="1">
    <source>
        <dbReference type="ARBA" id="ARBA00038240"/>
    </source>
</evidence>
<dbReference type="Pfam" id="PF01636">
    <property type="entry name" value="APH"/>
    <property type="match status" value="1"/>
</dbReference>
<organism evidence="3 4">
    <name type="scientific">Leucobacter allii</name>
    <dbReference type="NCBI Taxonomy" id="2932247"/>
    <lineage>
        <taxon>Bacteria</taxon>
        <taxon>Bacillati</taxon>
        <taxon>Actinomycetota</taxon>
        <taxon>Actinomycetes</taxon>
        <taxon>Micrococcales</taxon>
        <taxon>Microbacteriaceae</taxon>
        <taxon>Leucobacter</taxon>
    </lineage>
</organism>
<reference evidence="3 4" key="1">
    <citation type="submission" date="2022-04" db="EMBL/GenBank/DDBJ databases">
        <title>Leucobacter sp. isolated from rhizosphere of garlic.</title>
        <authorList>
            <person name="Won M."/>
            <person name="Lee C.-M."/>
            <person name="Woen H.-Y."/>
            <person name="Kwon S.-W."/>
        </authorList>
    </citation>
    <scope>NUCLEOTIDE SEQUENCE [LARGE SCALE GENOMIC DNA]</scope>
    <source>
        <strain evidence="3 4">H21R-40</strain>
    </source>
</reference>
<dbReference type="PANTHER" id="PTHR21064">
    <property type="entry name" value="AMINOGLYCOSIDE PHOSPHOTRANSFERASE DOMAIN-CONTAINING PROTEIN-RELATED"/>
    <property type="match status" value="1"/>
</dbReference>